<name>A0AAF0AI73_9GAMM</name>
<keyword evidence="6" id="KW-0560">Oxidoreductase</keyword>
<feature type="domain" description="Dihydroorotate dehydrogenase catalytic" evidence="7">
    <location>
        <begin position="89"/>
        <end position="293"/>
    </location>
</feature>
<protein>
    <submittedName>
        <fullName evidence="8">Dihydroorotate dehydrogenase-like protein</fullName>
    </submittedName>
</protein>
<dbReference type="GO" id="GO:0005737">
    <property type="term" value="C:cytoplasm"/>
    <property type="evidence" value="ECO:0007669"/>
    <property type="project" value="InterPro"/>
</dbReference>
<proteinExistence type="predicted"/>
<gene>
    <name evidence="8" type="ORF">O6P33_10105</name>
</gene>
<dbReference type="InterPro" id="IPR013785">
    <property type="entry name" value="Aldolase_TIM"/>
</dbReference>
<evidence type="ECO:0000256" key="3">
    <source>
        <dbReference type="ARBA" id="ARBA00022630"/>
    </source>
</evidence>
<keyword evidence="5" id="KW-0665">Pyrimidine biosynthesis</keyword>
<comment type="pathway">
    <text evidence="2">Pyrimidine metabolism; UMP biosynthesis via de novo pathway.</text>
</comment>
<evidence type="ECO:0000313" key="9">
    <source>
        <dbReference type="Proteomes" id="UP001212189"/>
    </source>
</evidence>
<sequence length="339" mass="37169">MSDLSTEYLGLKLKNPLVPSSSPLTGDLDSARELEDAGASALILPSLFEESILASEAAAARFLLEQDIGFGEAGSFLPIPDDSIYQSELDEYLHYIQTLKSSLSIPVIASLNGISTEGWTRYGQQLQEAGADALELNVYYVAADIFESGAEVEARYLNVLRELKQHVTVPVTMKLSSQFSSVGHFVRSLQEAGAQGVSLFNRFYQPDIDLLTREVVPTISLSSSYENLLRIHWVATLFGKVDLSLAVTGGVHTAEDALKALMAGADVTHLCSVLLQQGPQALAAIEQGMREWMTEHEYQSVQQLKGSVCRERAIDPSAYDRANYVQVMHSHRSAKGVWR</sequence>
<evidence type="ECO:0000256" key="2">
    <source>
        <dbReference type="ARBA" id="ARBA00004725"/>
    </source>
</evidence>
<dbReference type="InterPro" id="IPR005720">
    <property type="entry name" value="Dihydroorotate_DH_cat"/>
</dbReference>
<dbReference type="GO" id="GO:0004152">
    <property type="term" value="F:dihydroorotate dehydrogenase activity"/>
    <property type="evidence" value="ECO:0007669"/>
    <property type="project" value="InterPro"/>
</dbReference>
<dbReference type="InterPro" id="IPR050074">
    <property type="entry name" value="DHO_dehydrogenase"/>
</dbReference>
<dbReference type="Gene3D" id="3.20.20.70">
    <property type="entry name" value="Aldolase class I"/>
    <property type="match status" value="1"/>
</dbReference>
<dbReference type="PANTHER" id="PTHR48109">
    <property type="entry name" value="DIHYDROOROTATE DEHYDROGENASE (QUINONE), MITOCHONDRIAL-RELATED"/>
    <property type="match status" value="1"/>
</dbReference>
<dbReference type="Proteomes" id="UP001212189">
    <property type="component" value="Chromosome"/>
</dbReference>
<dbReference type="PIRSF" id="PIRSF000164">
    <property type="entry name" value="DHO_oxidase"/>
    <property type="match status" value="1"/>
</dbReference>
<dbReference type="PANTHER" id="PTHR48109:SF3">
    <property type="entry name" value="SLL0744 PROTEIN"/>
    <property type="match status" value="1"/>
</dbReference>
<dbReference type="Pfam" id="PF01180">
    <property type="entry name" value="DHO_dh"/>
    <property type="match status" value="1"/>
</dbReference>
<evidence type="ECO:0000259" key="7">
    <source>
        <dbReference type="Pfam" id="PF01180"/>
    </source>
</evidence>
<keyword evidence="3" id="KW-0285">Flavoprotein</keyword>
<dbReference type="InterPro" id="IPR012135">
    <property type="entry name" value="Dihydroorotate_DH_1_2"/>
</dbReference>
<dbReference type="AlphaFoldDB" id="A0AAF0AI73"/>
<reference evidence="8 9" key="1">
    <citation type="submission" date="2022-12" db="EMBL/GenBank/DDBJ databases">
        <title>Coexistence and Characterization of a Novel Tigecycline Resistance gene tet(X) variant and blaNDM-1 in a Pseudomonas caeni Isolate of Chicken Origin.</title>
        <authorList>
            <person name="Lu X."/>
            <person name="Zhang L."/>
            <person name="Li R."/>
            <person name="Wang Z."/>
        </authorList>
    </citation>
    <scope>NUCLEOTIDE SEQUENCE [LARGE SCALE GENOMIC DNA]</scope>
    <source>
        <strain evidence="8 9">CE14</strain>
    </source>
</reference>
<dbReference type="CDD" id="cd04739">
    <property type="entry name" value="DHOD_like"/>
    <property type="match status" value="1"/>
</dbReference>
<dbReference type="KEGG" id="dce:O6P33_10105"/>
<evidence type="ECO:0000256" key="6">
    <source>
        <dbReference type="ARBA" id="ARBA00023002"/>
    </source>
</evidence>
<dbReference type="GO" id="GO:0006207">
    <property type="term" value="P:'de novo' pyrimidine nucleobase biosynthetic process"/>
    <property type="evidence" value="ECO:0007669"/>
    <property type="project" value="TreeGrafter"/>
</dbReference>
<evidence type="ECO:0000313" key="8">
    <source>
        <dbReference type="EMBL" id="WBE24714.1"/>
    </source>
</evidence>
<keyword evidence="9" id="KW-1185">Reference proteome</keyword>
<dbReference type="GO" id="GO:0006222">
    <property type="term" value="P:UMP biosynthetic process"/>
    <property type="evidence" value="ECO:0007669"/>
    <property type="project" value="InterPro"/>
</dbReference>
<organism evidence="8 9">
    <name type="scientific">Denitrificimonas caeni</name>
    <dbReference type="NCBI Taxonomy" id="521720"/>
    <lineage>
        <taxon>Bacteria</taxon>
        <taxon>Pseudomonadati</taxon>
        <taxon>Pseudomonadota</taxon>
        <taxon>Gammaproteobacteria</taxon>
        <taxon>Pseudomonadales</taxon>
        <taxon>Pseudomonadaceae</taxon>
        <taxon>Denitrificimonas</taxon>
    </lineage>
</organism>
<evidence type="ECO:0000256" key="1">
    <source>
        <dbReference type="ARBA" id="ARBA00001917"/>
    </source>
</evidence>
<accession>A0AAF0AI73</accession>
<evidence type="ECO:0000256" key="4">
    <source>
        <dbReference type="ARBA" id="ARBA00022643"/>
    </source>
</evidence>
<keyword evidence="4" id="KW-0288">FMN</keyword>
<dbReference type="SUPFAM" id="SSF51395">
    <property type="entry name" value="FMN-linked oxidoreductases"/>
    <property type="match status" value="1"/>
</dbReference>
<comment type="cofactor">
    <cofactor evidence="1">
        <name>FMN</name>
        <dbReference type="ChEBI" id="CHEBI:58210"/>
    </cofactor>
</comment>
<dbReference type="RefSeq" id="WP_269817657.1">
    <property type="nucleotide sequence ID" value="NZ_CP114976.1"/>
</dbReference>
<dbReference type="EMBL" id="CP114976">
    <property type="protein sequence ID" value="WBE24714.1"/>
    <property type="molecule type" value="Genomic_DNA"/>
</dbReference>
<evidence type="ECO:0000256" key="5">
    <source>
        <dbReference type="ARBA" id="ARBA00022975"/>
    </source>
</evidence>
<dbReference type="NCBIfam" id="NF005741">
    <property type="entry name" value="PRK07565.1"/>
    <property type="match status" value="1"/>
</dbReference>